<dbReference type="InterPro" id="IPR037138">
    <property type="entry name" value="His_deacetylse_dom_sf"/>
</dbReference>
<evidence type="ECO:0000259" key="1">
    <source>
        <dbReference type="Pfam" id="PF00850"/>
    </source>
</evidence>
<accession>A0A0F9GJF0</accession>
<sequence>MTTIIYDDIYLKHDTGSNHPENPTRLINTIKHLEATGIWQKLNIEKPRVATEEEVSMVHSTSHIEKVAELARAGGGYLDPDTYVSSNSYNAALYASGALLTAIDLIMNKKSNNAFCLVRPPGHHATPTRGMGFCLFNNVAIAAKYIQSRYNLDRIVIIDWDVHHGNGTQDTFYEDPSVMYFSMHRYPFYPGTGNKEEIGKGEGSGFTINVPLTYDTESQKYLETFKDVMEKRVKRFNPQFILISSGFDAYRLDPVGGLGLGTFEYNTLTKLTQNIAKDCCEGRIVSCLEGGYHLLDLPRCIEEHLKGLNDIIN</sequence>
<dbReference type="AlphaFoldDB" id="A0A0F9GJF0"/>
<dbReference type="PRINTS" id="PR01270">
    <property type="entry name" value="HDASUPER"/>
</dbReference>
<dbReference type="Gene3D" id="3.40.800.20">
    <property type="entry name" value="Histone deacetylase domain"/>
    <property type="match status" value="1"/>
</dbReference>
<dbReference type="CDD" id="cd09992">
    <property type="entry name" value="HDAC_classII"/>
    <property type="match status" value="1"/>
</dbReference>
<dbReference type="InterPro" id="IPR023801">
    <property type="entry name" value="His_deacetylse_dom"/>
</dbReference>
<evidence type="ECO:0000313" key="2">
    <source>
        <dbReference type="EMBL" id="KKL98928.1"/>
    </source>
</evidence>
<feature type="domain" description="Histone deacetylase" evidence="1">
    <location>
        <begin position="19"/>
        <end position="307"/>
    </location>
</feature>
<dbReference type="Pfam" id="PF00850">
    <property type="entry name" value="Hist_deacetyl"/>
    <property type="match status" value="1"/>
</dbReference>
<proteinExistence type="predicted"/>
<dbReference type="InterPro" id="IPR000286">
    <property type="entry name" value="HDACs"/>
</dbReference>
<dbReference type="InterPro" id="IPR023696">
    <property type="entry name" value="Ureohydrolase_dom_sf"/>
</dbReference>
<dbReference type="PANTHER" id="PTHR10625">
    <property type="entry name" value="HISTONE DEACETYLASE HDAC1-RELATED"/>
    <property type="match status" value="1"/>
</dbReference>
<dbReference type="EMBL" id="LAZR01017798">
    <property type="protein sequence ID" value="KKL98928.1"/>
    <property type="molecule type" value="Genomic_DNA"/>
</dbReference>
<dbReference type="GO" id="GO:0004407">
    <property type="term" value="F:histone deacetylase activity"/>
    <property type="evidence" value="ECO:0007669"/>
    <property type="project" value="TreeGrafter"/>
</dbReference>
<comment type="caution">
    <text evidence="2">The sequence shown here is derived from an EMBL/GenBank/DDBJ whole genome shotgun (WGS) entry which is preliminary data.</text>
</comment>
<name>A0A0F9GJF0_9ZZZZ</name>
<protein>
    <recommendedName>
        <fullName evidence="1">Histone deacetylase domain-containing protein</fullName>
    </recommendedName>
</protein>
<dbReference type="GO" id="GO:0040029">
    <property type="term" value="P:epigenetic regulation of gene expression"/>
    <property type="evidence" value="ECO:0007669"/>
    <property type="project" value="TreeGrafter"/>
</dbReference>
<organism evidence="2">
    <name type="scientific">marine sediment metagenome</name>
    <dbReference type="NCBI Taxonomy" id="412755"/>
    <lineage>
        <taxon>unclassified sequences</taxon>
        <taxon>metagenomes</taxon>
        <taxon>ecological metagenomes</taxon>
    </lineage>
</organism>
<reference evidence="2" key="1">
    <citation type="journal article" date="2015" name="Nature">
        <title>Complex archaea that bridge the gap between prokaryotes and eukaryotes.</title>
        <authorList>
            <person name="Spang A."/>
            <person name="Saw J.H."/>
            <person name="Jorgensen S.L."/>
            <person name="Zaremba-Niedzwiedzka K."/>
            <person name="Martijn J."/>
            <person name="Lind A.E."/>
            <person name="van Eijk R."/>
            <person name="Schleper C."/>
            <person name="Guy L."/>
            <person name="Ettema T.J."/>
        </authorList>
    </citation>
    <scope>NUCLEOTIDE SEQUENCE</scope>
</reference>
<dbReference type="PANTHER" id="PTHR10625:SF10">
    <property type="entry name" value="HISTONE DEACETYLASE HDAC1"/>
    <property type="match status" value="1"/>
</dbReference>
<gene>
    <name evidence="2" type="ORF">LCGC14_1819530</name>
</gene>
<dbReference type="SUPFAM" id="SSF52768">
    <property type="entry name" value="Arginase/deacetylase"/>
    <property type="match status" value="1"/>
</dbReference>